<dbReference type="EMBL" id="AZGY01000001">
    <property type="protein sequence ID" value="OAA32635.1"/>
    <property type="molecule type" value="Genomic_DNA"/>
</dbReference>
<organism evidence="2 3">
    <name type="scientific">Moelleriella libera RCEF 2490</name>
    <dbReference type="NCBI Taxonomy" id="1081109"/>
    <lineage>
        <taxon>Eukaryota</taxon>
        <taxon>Fungi</taxon>
        <taxon>Dikarya</taxon>
        <taxon>Ascomycota</taxon>
        <taxon>Pezizomycotina</taxon>
        <taxon>Sordariomycetes</taxon>
        <taxon>Hypocreomycetidae</taxon>
        <taxon>Hypocreales</taxon>
        <taxon>Clavicipitaceae</taxon>
        <taxon>Moelleriella</taxon>
    </lineage>
</organism>
<evidence type="ECO:0000313" key="2">
    <source>
        <dbReference type="EMBL" id="OAA32635.1"/>
    </source>
</evidence>
<dbReference type="Proteomes" id="UP000078544">
    <property type="component" value="Unassembled WGS sequence"/>
</dbReference>
<feature type="compositionally biased region" description="Polar residues" evidence="1">
    <location>
        <begin position="75"/>
        <end position="93"/>
    </location>
</feature>
<evidence type="ECO:0000313" key="3">
    <source>
        <dbReference type="Proteomes" id="UP000078544"/>
    </source>
</evidence>
<reference evidence="2 3" key="1">
    <citation type="journal article" date="2016" name="Genome Biol. Evol.">
        <title>Divergent and convergent evolution of fungal pathogenicity.</title>
        <authorList>
            <person name="Shang Y."/>
            <person name="Xiao G."/>
            <person name="Zheng P."/>
            <person name="Cen K."/>
            <person name="Zhan S."/>
            <person name="Wang C."/>
        </authorList>
    </citation>
    <scope>NUCLEOTIDE SEQUENCE [LARGE SCALE GENOMIC DNA]</scope>
    <source>
        <strain evidence="2 3">RCEF 2490</strain>
    </source>
</reference>
<feature type="region of interest" description="Disordered" evidence="1">
    <location>
        <begin position="73"/>
        <end position="110"/>
    </location>
</feature>
<sequence>MDSIDRLPASWHSPPSLTPRICMTDSLDRFWKYHDVFYKATPQDHLLIKSSQRDGIVSVPASDARITLKDHDNFNADNQVHTETNVDRSTPQTIPKGEEPPGNELLTPGRVASPGLRMLYNWRAGFSATARSPVSLVSPSK</sequence>
<evidence type="ECO:0000256" key="1">
    <source>
        <dbReference type="SAM" id="MobiDB-lite"/>
    </source>
</evidence>
<protein>
    <submittedName>
        <fullName evidence="2">Uncharacterized protein</fullName>
    </submittedName>
</protein>
<comment type="caution">
    <text evidence="2">The sequence shown here is derived from an EMBL/GenBank/DDBJ whole genome shotgun (WGS) entry which is preliminary data.</text>
</comment>
<keyword evidence="3" id="KW-1185">Reference proteome</keyword>
<dbReference type="AlphaFoldDB" id="A0A166RLX5"/>
<name>A0A166RLX5_9HYPO</name>
<proteinExistence type="predicted"/>
<gene>
    <name evidence="2" type="ORF">AAL_00100</name>
</gene>
<accession>A0A166RLX5</accession>